<evidence type="ECO:0000259" key="2">
    <source>
        <dbReference type="Pfam" id="PF13628"/>
    </source>
</evidence>
<dbReference type="KEGG" id="mrd:Mrad2831_1308"/>
<name>B1M3K7_METRJ</name>
<gene>
    <name evidence="3" type="ordered locus">Mrad2831_1308</name>
</gene>
<accession>B1M3K7</accession>
<evidence type="ECO:0000313" key="4">
    <source>
        <dbReference type="Proteomes" id="UP000006589"/>
    </source>
</evidence>
<dbReference type="eggNOG" id="COG3652">
    <property type="taxonomic scope" value="Bacteria"/>
</dbReference>
<feature type="chain" id="PRO_5002765691" description="DUF4142 domain-containing protein" evidence="1">
    <location>
        <begin position="31"/>
        <end position="232"/>
    </location>
</feature>
<dbReference type="HOGENOM" id="CLU_1193735_0_0_5"/>
<protein>
    <recommendedName>
        <fullName evidence="2">DUF4142 domain-containing protein</fullName>
    </recommendedName>
</protein>
<dbReference type="InterPro" id="IPR012347">
    <property type="entry name" value="Ferritin-like"/>
</dbReference>
<dbReference type="AlphaFoldDB" id="B1M3K7"/>
<reference evidence="3 4" key="1">
    <citation type="submission" date="2008-03" db="EMBL/GenBank/DDBJ databases">
        <title>Complete sequence of chromosome of Methylobacterium radiotolerans JCM 2831.</title>
        <authorList>
            <consortium name="US DOE Joint Genome Institute"/>
            <person name="Copeland A."/>
            <person name="Lucas S."/>
            <person name="Lapidus A."/>
            <person name="Glavina del Rio T."/>
            <person name="Dalin E."/>
            <person name="Tice H."/>
            <person name="Bruce D."/>
            <person name="Goodwin L."/>
            <person name="Pitluck S."/>
            <person name="Kiss H."/>
            <person name="Brettin T."/>
            <person name="Detter J.C."/>
            <person name="Han C."/>
            <person name="Kuske C.R."/>
            <person name="Schmutz J."/>
            <person name="Larimer F."/>
            <person name="Land M."/>
            <person name="Hauser L."/>
            <person name="Kyrpides N."/>
            <person name="Mikhailova N."/>
            <person name="Marx C.J."/>
            <person name="Richardson P."/>
        </authorList>
    </citation>
    <scope>NUCLEOTIDE SEQUENCE [LARGE SCALE GENOMIC DNA]</scope>
    <source>
        <strain evidence="4">ATCC 27329 / DSM 1819 / JCM 2831 / NBRC 15690 / NCIMB 10815 / 0-1</strain>
    </source>
</reference>
<feature type="domain" description="DUF4142" evidence="2">
    <location>
        <begin position="150"/>
        <end position="221"/>
    </location>
</feature>
<evidence type="ECO:0000256" key="1">
    <source>
        <dbReference type="SAM" id="SignalP"/>
    </source>
</evidence>
<keyword evidence="1" id="KW-0732">Signal</keyword>
<dbReference type="Gene3D" id="1.20.1260.10">
    <property type="match status" value="1"/>
</dbReference>
<feature type="signal peptide" evidence="1">
    <location>
        <begin position="1"/>
        <end position="30"/>
    </location>
</feature>
<dbReference type="Pfam" id="PF13628">
    <property type="entry name" value="DUF4142"/>
    <property type="match status" value="1"/>
</dbReference>
<proteinExistence type="predicted"/>
<dbReference type="EMBL" id="CP001001">
    <property type="protein sequence ID" value="ACB23306.1"/>
    <property type="molecule type" value="Genomic_DNA"/>
</dbReference>
<evidence type="ECO:0000313" key="3">
    <source>
        <dbReference type="EMBL" id="ACB23306.1"/>
    </source>
</evidence>
<sequence>MMHRRMHRRGLLTTMLGATAALAVTRTALAQVTPAGAIPTGAYLQMATSGGLFLENTARDAHAKTTNPGVKKFARAEVVEQVNLARKISAYTGGAPMPGPAAAAGPGGLIGGLVAAPVAVAGTAVTAAGSVVGGVAGGVLGGPAPAQGMTTDAQKAQILAQLSAMPPGPQYDATFVNASLQGHQEALGIHGAYAQSGEDPGLRAIARGALPLINLHIARLSRMQAMMGGQAG</sequence>
<organism evidence="3 4">
    <name type="scientific">Methylobacterium radiotolerans (strain ATCC 27329 / DSM 1819 / JCM 2831 / NBRC 15690 / NCIMB 10815 / 0-1)</name>
    <dbReference type="NCBI Taxonomy" id="426355"/>
    <lineage>
        <taxon>Bacteria</taxon>
        <taxon>Pseudomonadati</taxon>
        <taxon>Pseudomonadota</taxon>
        <taxon>Alphaproteobacteria</taxon>
        <taxon>Hyphomicrobiales</taxon>
        <taxon>Methylobacteriaceae</taxon>
        <taxon>Methylobacterium</taxon>
    </lineage>
</organism>
<dbReference type="InterPro" id="IPR006311">
    <property type="entry name" value="TAT_signal"/>
</dbReference>
<dbReference type="PROSITE" id="PS51318">
    <property type="entry name" value="TAT"/>
    <property type="match status" value="1"/>
</dbReference>
<dbReference type="InterPro" id="IPR025419">
    <property type="entry name" value="DUF4142"/>
</dbReference>
<dbReference type="Proteomes" id="UP000006589">
    <property type="component" value="Chromosome"/>
</dbReference>